<dbReference type="AlphaFoldDB" id="A0A4Q5LB31"/>
<evidence type="ECO:0000256" key="1">
    <source>
        <dbReference type="SAM" id="Phobius"/>
    </source>
</evidence>
<keyword evidence="3" id="KW-1185">Reference proteome</keyword>
<organism evidence="2 3">
    <name type="scientific">Hymenobacter persicinus</name>
    <dbReference type="NCBI Taxonomy" id="2025506"/>
    <lineage>
        <taxon>Bacteria</taxon>
        <taxon>Pseudomonadati</taxon>
        <taxon>Bacteroidota</taxon>
        <taxon>Cytophagia</taxon>
        <taxon>Cytophagales</taxon>
        <taxon>Hymenobacteraceae</taxon>
        <taxon>Hymenobacter</taxon>
    </lineage>
</organism>
<comment type="caution">
    <text evidence="2">The sequence shown here is derived from an EMBL/GenBank/DDBJ whole genome shotgun (WGS) entry which is preliminary data.</text>
</comment>
<evidence type="ECO:0000313" key="2">
    <source>
        <dbReference type="EMBL" id="RYU78176.1"/>
    </source>
</evidence>
<sequence>MRKAFKLLEITFAAVALVGLVMRISLLKGGDFLLVLSLGLLSVLYFAGGYFQGSPNLKSADGPATEGAAVKIWGGILFSTGIVGVAGTLLFWQGFGLHLLIGLFGSLALLLGLFLTARKSNGPVASAVFNRGAIIALLCAAVWLVPKATLFGLFHRDDPQLVEKWNGVQQHPKDPVYQADFDAYRRQKYSSSK</sequence>
<gene>
    <name evidence="2" type="ORF">EWM57_15160</name>
</gene>
<feature type="transmembrane region" description="Helical" evidence="1">
    <location>
        <begin position="128"/>
        <end position="146"/>
    </location>
</feature>
<reference evidence="2 3" key="1">
    <citation type="submission" date="2019-02" db="EMBL/GenBank/DDBJ databases">
        <title>Bacterial novel species isolated from soil.</title>
        <authorList>
            <person name="Jung H.-Y."/>
        </authorList>
    </citation>
    <scope>NUCLEOTIDE SEQUENCE [LARGE SCALE GENOMIC DNA]</scope>
    <source>
        <strain evidence="2 3">1-3-3-3</strain>
    </source>
</reference>
<proteinExistence type="predicted"/>
<keyword evidence="1" id="KW-0472">Membrane</keyword>
<name>A0A4Q5LB31_9BACT</name>
<dbReference type="OrthoDB" id="883685at2"/>
<protein>
    <submittedName>
        <fullName evidence="2">Uncharacterized protein</fullName>
    </submittedName>
</protein>
<feature type="transmembrane region" description="Helical" evidence="1">
    <location>
        <begin position="98"/>
        <end position="116"/>
    </location>
</feature>
<accession>A0A4Q5LB31</accession>
<feature type="transmembrane region" description="Helical" evidence="1">
    <location>
        <begin position="7"/>
        <end position="26"/>
    </location>
</feature>
<feature type="transmembrane region" description="Helical" evidence="1">
    <location>
        <begin position="32"/>
        <end position="51"/>
    </location>
</feature>
<dbReference type="RefSeq" id="WP_129922003.1">
    <property type="nucleotide sequence ID" value="NZ_SEWE01000034.1"/>
</dbReference>
<dbReference type="Proteomes" id="UP000294155">
    <property type="component" value="Unassembled WGS sequence"/>
</dbReference>
<dbReference type="EMBL" id="SEWE01000034">
    <property type="protein sequence ID" value="RYU78176.1"/>
    <property type="molecule type" value="Genomic_DNA"/>
</dbReference>
<keyword evidence="1" id="KW-1133">Transmembrane helix</keyword>
<evidence type="ECO:0000313" key="3">
    <source>
        <dbReference type="Proteomes" id="UP000294155"/>
    </source>
</evidence>
<keyword evidence="1" id="KW-0812">Transmembrane</keyword>
<feature type="transmembrane region" description="Helical" evidence="1">
    <location>
        <begin position="72"/>
        <end position="92"/>
    </location>
</feature>